<dbReference type="EMBL" id="KB932203">
    <property type="protein sequence ID" value="KCV71583.1"/>
    <property type="molecule type" value="Genomic_DNA"/>
</dbReference>
<proteinExistence type="predicted"/>
<reference evidence="1" key="1">
    <citation type="submission" date="2013-04" db="EMBL/GenBank/DDBJ databases">
        <title>The Genome Sequence of Fonticula alba ATCC 38817.</title>
        <authorList>
            <consortium name="The Broad Institute Genomics Platform"/>
            <person name="Russ C."/>
            <person name="Cuomo C."/>
            <person name="Burger G."/>
            <person name="Gray M.W."/>
            <person name="Holland P.W.H."/>
            <person name="King N."/>
            <person name="Lang F.B.F."/>
            <person name="Roger A.J."/>
            <person name="Ruiz-Trillo I."/>
            <person name="Brown M."/>
            <person name="Walker B."/>
            <person name="Young S."/>
            <person name="Zeng Q."/>
            <person name="Gargeya S."/>
            <person name="Fitzgerald M."/>
            <person name="Haas B."/>
            <person name="Abouelleil A."/>
            <person name="Allen A.W."/>
            <person name="Alvarado L."/>
            <person name="Arachchi H.M."/>
            <person name="Berlin A.M."/>
            <person name="Chapman S.B."/>
            <person name="Gainer-Dewar J."/>
            <person name="Goldberg J."/>
            <person name="Griggs A."/>
            <person name="Gujja S."/>
            <person name="Hansen M."/>
            <person name="Howarth C."/>
            <person name="Imamovic A."/>
            <person name="Ireland A."/>
            <person name="Larimer J."/>
            <person name="McCowan C."/>
            <person name="Murphy C."/>
            <person name="Pearson M."/>
            <person name="Poon T.W."/>
            <person name="Priest M."/>
            <person name="Roberts A."/>
            <person name="Saif S."/>
            <person name="Shea T."/>
            <person name="Sisk P."/>
            <person name="Sykes S."/>
            <person name="Wortman J."/>
            <person name="Nusbaum C."/>
            <person name="Birren B."/>
        </authorList>
    </citation>
    <scope>NUCLEOTIDE SEQUENCE [LARGE SCALE GENOMIC DNA]</scope>
    <source>
        <strain evidence="1">ATCC 38817</strain>
    </source>
</reference>
<sequence length="418" mass="46746">MQSMLAAGRLALRRMAMPPGRSLSQVASSSRGTLSAGERLCRDIENGVVPLPRGFDTVTDFHFFLRLAGARSPPDTDESILASEVRRTGRLIGMDEVSTRMLLEKFGEAFGIPPPDPSSEGVFHEPRSRDSVFKDVMMLFGRDPPVPASTISRLTGVALARTKYLLHARSPLKPLTSRSQPSISRLRDLCFIWPPILLHQAARLLSSSEEQITQTIVRHLPECPYLLSQPLSPREEEHMRAKMRAALDIDPLPEPRSLCVQLGMFWRTFHIHGPNICPEYVIRLRGELPAQQVARMRELLAMQTLTIFEMASGLGIRPNDLRWYIKYYEPMVELPPSNQLPVRALAPVGGRGKLTRQQYAEARLPVGSPILKEFEPGGMLAEPADWQAAAPLPAAAHVKSTSTRRPHRRTFSNHIPRC</sequence>
<name>A0A058ZCC5_FONAL</name>
<keyword evidence="2" id="KW-1185">Reference proteome</keyword>
<evidence type="ECO:0000313" key="1">
    <source>
        <dbReference type="EMBL" id="KCV71583.1"/>
    </source>
</evidence>
<gene>
    <name evidence="1" type="ORF">H696_02523</name>
</gene>
<dbReference type="RefSeq" id="XP_009494708.1">
    <property type="nucleotide sequence ID" value="XM_009496433.1"/>
</dbReference>
<dbReference type="Proteomes" id="UP000030693">
    <property type="component" value="Unassembled WGS sequence"/>
</dbReference>
<accession>A0A058ZCC5</accession>
<dbReference type="AlphaFoldDB" id="A0A058ZCC5"/>
<protein>
    <submittedName>
        <fullName evidence="1">Uncharacterized protein</fullName>
    </submittedName>
</protein>
<evidence type="ECO:0000313" key="2">
    <source>
        <dbReference type="Proteomes" id="UP000030693"/>
    </source>
</evidence>
<organism evidence="1">
    <name type="scientific">Fonticula alba</name>
    <name type="common">Slime mold</name>
    <dbReference type="NCBI Taxonomy" id="691883"/>
    <lineage>
        <taxon>Eukaryota</taxon>
        <taxon>Rotosphaerida</taxon>
        <taxon>Fonticulaceae</taxon>
        <taxon>Fonticula</taxon>
    </lineage>
</organism>
<dbReference type="GeneID" id="20527248"/>